<dbReference type="PANTHER" id="PTHR14218:SF15">
    <property type="entry name" value="TRIPEPTIDYL-PEPTIDASE 1"/>
    <property type="match status" value="1"/>
</dbReference>
<feature type="signal peptide" evidence="5">
    <location>
        <begin position="1"/>
        <end position="29"/>
    </location>
</feature>
<dbReference type="EMBL" id="JBHUKR010000011">
    <property type="protein sequence ID" value="MFD2419460.1"/>
    <property type="molecule type" value="Genomic_DNA"/>
</dbReference>
<keyword evidence="2" id="KW-0378">Hydrolase</keyword>
<evidence type="ECO:0000256" key="2">
    <source>
        <dbReference type="ARBA" id="ARBA00022801"/>
    </source>
</evidence>
<evidence type="ECO:0000259" key="6">
    <source>
        <dbReference type="PROSITE" id="PS51695"/>
    </source>
</evidence>
<evidence type="ECO:0000313" key="8">
    <source>
        <dbReference type="Proteomes" id="UP001597417"/>
    </source>
</evidence>
<dbReference type="PANTHER" id="PTHR14218">
    <property type="entry name" value="PROTEASE S8 TRIPEPTIDYL PEPTIDASE I CLN2"/>
    <property type="match status" value="1"/>
</dbReference>
<dbReference type="Gene3D" id="3.40.50.200">
    <property type="entry name" value="Peptidase S8/S53 domain"/>
    <property type="match status" value="1"/>
</dbReference>
<gene>
    <name evidence="7" type="ORF">ACFSXZ_24330</name>
</gene>
<organism evidence="7 8">
    <name type="scientific">Amycolatopsis pigmentata</name>
    <dbReference type="NCBI Taxonomy" id="450801"/>
    <lineage>
        <taxon>Bacteria</taxon>
        <taxon>Bacillati</taxon>
        <taxon>Actinomycetota</taxon>
        <taxon>Actinomycetes</taxon>
        <taxon>Pseudonocardiales</taxon>
        <taxon>Pseudonocardiaceae</taxon>
        <taxon>Amycolatopsis</taxon>
    </lineage>
</organism>
<keyword evidence="1" id="KW-0645">Protease</keyword>
<evidence type="ECO:0000256" key="4">
    <source>
        <dbReference type="SAM" id="MobiDB-lite"/>
    </source>
</evidence>
<dbReference type="RefSeq" id="WP_378267446.1">
    <property type="nucleotide sequence ID" value="NZ_JBHUKR010000011.1"/>
</dbReference>
<dbReference type="InterPro" id="IPR023828">
    <property type="entry name" value="Peptidase_S8_Ser-AS"/>
</dbReference>
<name>A0ABW5FWR6_9PSEU</name>
<evidence type="ECO:0000256" key="5">
    <source>
        <dbReference type="SAM" id="SignalP"/>
    </source>
</evidence>
<evidence type="ECO:0000313" key="7">
    <source>
        <dbReference type="EMBL" id="MFD2419460.1"/>
    </source>
</evidence>
<proteinExistence type="predicted"/>
<reference evidence="8" key="1">
    <citation type="journal article" date="2019" name="Int. J. Syst. Evol. Microbiol.">
        <title>The Global Catalogue of Microorganisms (GCM) 10K type strain sequencing project: providing services to taxonomists for standard genome sequencing and annotation.</title>
        <authorList>
            <consortium name="The Broad Institute Genomics Platform"/>
            <consortium name="The Broad Institute Genome Sequencing Center for Infectious Disease"/>
            <person name="Wu L."/>
            <person name="Ma J."/>
        </authorList>
    </citation>
    <scope>NUCLEOTIDE SEQUENCE [LARGE SCALE GENOMIC DNA]</scope>
    <source>
        <strain evidence="8">CGMCC 4.7645</strain>
    </source>
</reference>
<dbReference type="InterPro" id="IPR050819">
    <property type="entry name" value="Tripeptidyl-peptidase_I"/>
</dbReference>
<keyword evidence="5" id="KW-0732">Signal</keyword>
<dbReference type="Proteomes" id="UP001597417">
    <property type="component" value="Unassembled WGS sequence"/>
</dbReference>
<dbReference type="PROSITE" id="PS51695">
    <property type="entry name" value="SEDOLISIN"/>
    <property type="match status" value="1"/>
</dbReference>
<keyword evidence="8" id="KW-1185">Reference proteome</keyword>
<protein>
    <submittedName>
        <fullName evidence="7">S8 family serine peptidase</fullName>
    </submittedName>
</protein>
<feature type="chain" id="PRO_5047384116" evidence="5">
    <location>
        <begin position="30"/>
        <end position="473"/>
    </location>
</feature>
<accession>A0ABW5FWR6</accession>
<dbReference type="Pfam" id="PF00082">
    <property type="entry name" value="Peptidase_S8"/>
    <property type="match status" value="1"/>
</dbReference>
<dbReference type="SUPFAM" id="SSF52743">
    <property type="entry name" value="Subtilisin-like"/>
    <property type="match status" value="1"/>
</dbReference>
<evidence type="ECO:0000256" key="3">
    <source>
        <dbReference type="ARBA" id="ARBA00022825"/>
    </source>
</evidence>
<dbReference type="InterPro" id="IPR030400">
    <property type="entry name" value="Sedolisin_dom"/>
</dbReference>
<dbReference type="PROSITE" id="PS00138">
    <property type="entry name" value="SUBTILASE_SER"/>
    <property type="match status" value="1"/>
</dbReference>
<sequence>MPRSGSSGGPRRALVVVVVALAAVVTALAAPSAISALSASAPETSIDTAGGGADTASSLRDQAGAESAASLRDQVRDGTLDRSHGLLKTCGLCRSRMVAAAPGAASALSTDKPVGWGADDLATALHLPAQDPGHDRHGAVAVITGGAYPVEESDLAAYRAQYGLPACTVANGCLTITGFDGGPAPEPTNARYDQGAAMEAALDVDMASASCPSCRIIDVKIPAEDGIPGPVEKMHKTMGDIAQAVDTAIALGADAVSMSLGLPNDNSPEAQALGRRLIHPGVAIVAASGDTGWELTDKIGWPANLPWVTAAGGVNLTRQGNAFTQSAWPYAGSGCDTNQPAASGAPETAKAACGGHRAAADVSAVAENVAFYITYTPLASQHPPHWTIGDGTSLSSPFIAGLYARGGHTTGVRGPNTIYSAPGGAFTDITTGKNVNSDEGQASCPADAPALCEAGPGWDGPTGVGTPNGLSGF</sequence>
<keyword evidence="3" id="KW-0720">Serine protease</keyword>
<dbReference type="InterPro" id="IPR036852">
    <property type="entry name" value="Peptidase_S8/S53_dom_sf"/>
</dbReference>
<dbReference type="InterPro" id="IPR000209">
    <property type="entry name" value="Peptidase_S8/S53_dom"/>
</dbReference>
<feature type="region of interest" description="Disordered" evidence="4">
    <location>
        <begin position="47"/>
        <end position="71"/>
    </location>
</feature>
<comment type="caution">
    <text evidence="7">The sequence shown here is derived from an EMBL/GenBank/DDBJ whole genome shotgun (WGS) entry which is preliminary data.</text>
</comment>
<feature type="domain" description="Peptidase S53" evidence="6">
    <location>
        <begin position="115"/>
        <end position="473"/>
    </location>
</feature>
<evidence type="ECO:0000256" key="1">
    <source>
        <dbReference type="ARBA" id="ARBA00022670"/>
    </source>
</evidence>